<name>A0ABD1I590_SALDI</name>
<evidence type="ECO:0000313" key="4">
    <source>
        <dbReference type="Proteomes" id="UP001567538"/>
    </source>
</evidence>
<sequence>METPLDRGGGSRHRNDAVTGRGAATAVVTGLRLEQQRESEGEGLRTRDLEKRDLIAEMHELKEEFVFARERAVIGVGISNLWNLSERD</sequence>
<evidence type="ECO:0000256" key="2">
    <source>
        <dbReference type="SAM" id="MobiDB-lite"/>
    </source>
</evidence>
<gene>
    <name evidence="3" type="ORF">AAHA92_06312</name>
</gene>
<keyword evidence="4" id="KW-1185">Reference proteome</keyword>
<feature type="coiled-coil region" evidence="1">
    <location>
        <begin position="44"/>
        <end position="71"/>
    </location>
</feature>
<reference evidence="3 4" key="1">
    <citation type="submission" date="2024-06" db="EMBL/GenBank/DDBJ databases">
        <title>A chromosome level genome sequence of Diviner's sage (Salvia divinorum).</title>
        <authorList>
            <person name="Ford S.A."/>
            <person name="Ro D.-K."/>
            <person name="Ness R.W."/>
            <person name="Phillips M.A."/>
        </authorList>
    </citation>
    <scope>NUCLEOTIDE SEQUENCE [LARGE SCALE GENOMIC DNA]</scope>
    <source>
        <strain evidence="3">SAF-2024a</strain>
        <tissue evidence="3">Leaf</tissue>
    </source>
</reference>
<proteinExistence type="predicted"/>
<dbReference type="AlphaFoldDB" id="A0ABD1I590"/>
<evidence type="ECO:0000256" key="1">
    <source>
        <dbReference type="SAM" id="Coils"/>
    </source>
</evidence>
<dbReference type="Proteomes" id="UP001567538">
    <property type="component" value="Unassembled WGS sequence"/>
</dbReference>
<protein>
    <submittedName>
        <fullName evidence="3">Uncharacterized protein</fullName>
    </submittedName>
</protein>
<dbReference type="EMBL" id="JBEAFC010000003">
    <property type="protein sequence ID" value="KAL1563893.1"/>
    <property type="molecule type" value="Genomic_DNA"/>
</dbReference>
<evidence type="ECO:0000313" key="3">
    <source>
        <dbReference type="EMBL" id="KAL1563893.1"/>
    </source>
</evidence>
<comment type="caution">
    <text evidence="3">The sequence shown here is derived from an EMBL/GenBank/DDBJ whole genome shotgun (WGS) entry which is preliminary data.</text>
</comment>
<accession>A0ABD1I590</accession>
<feature type="region of interest" description="Disordered" evidence="2">
    <location>
        <begin position="1"/>
        <end position="22"/>
    </location>
</feature>
<keyword evidence="1" id="KW-0175">Coiled coil</keyword>
<organism evidence="3 4">
    <name type="scientific">Salvia divinorum</name>
    <name type="common">Maria pastora</name>
    <name type="synonym">Diviner's sage</name>
    <dbReference type="NCBI Taxonomy" id="28513"/>
    <lineage>
        <taxon>Eukaryota</taxon>
        <taxon>Viridiplantae</taxon>
        <taxon>Streptophyta</taxon>
        <taxon>Embryophyta</taxon>
        <taxon>Tracheophyta</taxon>
        <taxon>Spermatophyta</taxon>
        <taxon>Magnoliopsida</taxon>
        <taxon>eudicotyledons</taxon>
        <taxon>Gunneridae</taxon>
        <taxon>Pentapetalae</taxon>
        <taxon>asterids</taxon>
        <taxon>lamiids</taxon>
        <taxon>Lamiales</taxon>
        <taxon>Lamiaceae</taxon>
        <taxon>Nepetoideae</taxon>
        <taxon>Mentheae</taxon>
        <taxon>Salviinae</taxon>
        <taxon>Salvia</taxon>
        <taxon>Salvia subgen. Calosphace</taxon>
    </lineage>
</organism>